<accession>A0AAV2CH22</accession>
<dbReference type="AlphaFoldDB" id="A0AAV2CH22"/>
<reference evidence="2 3" key="1">
    <citation type="submission" date="2024-04" db="EMBL/GenBank/DDBJ databases">
        <authorList>
            <person name="Fracassetti M."/>
        </authorList>
    </citation>
    <scope>NUCLEOTIDE SEQUENCE [LARGE SCALE GENOMIC DNA]</scope>
</reference>
<feature type="transmembrane region" description="Helical" evidence="1">
    <location>
        <begin position="37"/>
        <end position="60"/>
    </location>
</feature>
<protein>
    <submittedName>
        <fullName evidence="2">Uncharacterized protein</fullName>
    </submittedName>
</protein>
<gene>
    <name evidence="2" type="ORF">LTRI10_LOCUS3061</name>
</gene>
<sequence length="75" mass="8085">MNSSAASPTTANPTPTTSANCNLRLCFHLRASGEEVLMYASAAPLFPCTLSPVASGFHLLSCQRKEKGRWMVIRS</sequence>
<evidence type="ECO:0000256" key="1">
    <source>
        <dbReference type="SAM" id="Phobius"/>
    </source>
</evidence>
<dbReference type="EMBL" id="OZ034813">
    <property type="protein sequence ID" value="CAL1355292.1"/>
    <property type="molecule type" value="Genomic_DNA"/>
</dbReference>
<keyword evidence="1" id="KW-0812">Transmembrane</keyword>
<evidence type="ECO:0000313" key="3">
    <source>
        <dbReference type="Proteomes" id="UP001497516"/>
    </source>
</evidence>
<keyword evidence="1" id="KW-1133">Transmembrane helix</keyword>
<organism evidence="2 3">
    <name type="scientific">Linum trigynum</name>
    <dbReference type="NCBI Taxonomy" id="586398"/>
    <lineage>
        <taxon>Eukaryota</taxon>
        <taxon>Viridiplantae</taxon>
        <taxon>Streptophyta</taxon>
        <taxon>Embryophyta</taxon>
        <taxon>Tracheophyta</taxon>
        <taxon>Spermatophyta</taxon>
        <taxon>Magnoliopsida</taxon>
        <taxon>eudicotyledons</taxon>
        <taxon>Gunneridae</taxon>
        <taxon>Pentapetalae</taxon>
        <taxon>rosids</taxon>
        <taxon>fabids</taxon>
        <taxon>Malpighiales</taxon>
        <taxon>Linaceae</taxon>
        <taxon>Linum</taxon>
    </lineage>
</organism>
<dbReference type="Proteomes" id="UP001497516">
    <property type="component" value="Chromosome 1"/>
</dbReference>
<keyword evidence="1" id="KW-0472">Membrane</keyword>
<proteinExistence type="predicted"/>
<name>A0AAV2CH22_9ROSI</name>
<evidence type="ECO:0000313" key="2">
    <source>
        <dbReference type="EMBL" id="CAL1355292.1"/>
    </source>
</evidence>
<keyword evidence="3" id="KW-1185">Reference proteome</keyword>